<dbReference type="OrthoDB" id="443772at2759"/>
<dbReference type="PANTHER" id="PTHR13028:SF0">
    <property type="entry name" value="RRNA-PROCESSING PROTEIN EBP2-RELATED"/>
    <property type="match status" value="1"/>
</dbReference>
<keyword evidence="4" id="KW-0175">Coiled coil</keyword>
<feature type="compositionally biased region" description="Acidic residues" evidence="6">
    <location>
        <begin position="121"/>
        <end position="159"/>
    </location>
</feature>
<keyword evidence="8" id="KW-1185">Reference proteome</keyword>
<organism evidence="7 8">
    <name type="scientific">Hanseniaspora opuntiae</name>
    <dbReference type="NCBI Taxonomy" id="211096"/>
    <lineage>
        <taxon>Eukaryota</taxon>
        <taxon>Fungi</taxon>
        <taxon>Dikarya</taxon>
        <taxon>Ascomycota</taxon>
        <taxon>Saccharomycotina</taxon>
        <taxon>Saccharomycetes</taxon>
        <taxon>Saccharomycodales</taxon>
        <taxon>Saccharomycodaceae</taxon>
        <taxon>Hanseniaspora</taxon>
    </lineage>
</organism>
<keyword evidence="5" id="KW-0539">Nucleus</keyword>
<evidence type="ECO:0000256" key="2">
    <source>
        <dbReference type="ARBA" id="ARBA00007336"/>
    </source>
</evidence>
<evidence type="ECO:0000256" key="5">
    <source>
        <dbReference type="ARBA" id="ARBA00023242"/>
    </source>
</evidence>
<dbReference type="GO" id="GO:0006364">
    <property type="term" value="P:rRNA processing"/>
    <property type="evidence" value="ECO:0007669"/>
    <property type="project" value="TreeGrafter"/>
</dbReference>
<evidence type="ECO:0000256" key="1">
    <source>
        <dbReference type="ARBA" id="ARBA00004604"/>
    </source>
</evidence>
<dbReference type="AlphaFoldDB" id="A0A1E5RW62"/>
<dbReference type="GO" id="GO:0042273">
    <property type="term" value="P:ribosomal large subunit biogenesis"/>
    <property type="evidence" value="ECO:0007669"/>
    <property type="project" value="TreeGrafter"/>
</dbReference>
<feature type="compositionally biased region" description="Basic residues" evidence="6">
    <location>
        <begin position="77"/>
        <end position="90"/>
    </location>
</feature>
<comment type="subcellular location">
    <subcellularLocation>
        <location evidence="1">Nucleus</location>
        <location evidence="1">Nucleolus</location>
    </subcellularLocation>
</comment>
<accession>A0A1E5RW62</accession>
<dbReference type="Proteomes" id="UP000095605">
    <property type="component" value="Unassembled WGS sequence"/>
</dbReference>
<evidence type="ECO:0000256" key="6">
    <source>
        <dbReference type="SAM" id="MobiDB-lite"/>
    </source>
</evidence>
<dbReference type="GO" id="GO:0030687">
    <property type="term" value="C:preribosome, large subunit precursor"/>
    <property type="evidence" value="ECO:0007669"/>
    <property type="project" value="TreeGrafter"/>
</dbReference>
<feature type="compositionally biased region" description="Basic residues" evidence="6">
    <location>
        <begin position="344"/>
        <end position="357"/>
    </location>
</feature>
<feature type="region of interest" description="Disordered" evidence="6">
    <location>
        <begin position="272"/>
        <end position="309"/>
    </location>
</feature>
<dbReference type="EMBL" id="LPNL01000002">
    <property type="protein sequence ID" value="OEJ91161.1"/>
    <property type="molecule type" value="Genomic_DNA"/>
</dbReference>
<reference evidence="8" key="1">
    <citation type="journal article" date="2016" name="Genome Announc.">
        <title>Genome sequences of three species of Hanseniaspora isolated from spontaneous wine fermentations.</title>
        <authorList>
            <person name="Sternes P.R."/>
            <person name="Lee D."/>
            <person name="Kutyna D.R."/>
            <person name="Borneman A.R."/>
        </authorList>
    </citation>
    <scope>NUCLEOTIDE SEQUENCE [LARGE SCALE GENOMIC DNA]</scope>
    <source>
        <strain evidence="8">AWRI3578</strain>
    </source>
</reference>
<feature type="compositionally biased region" description="Acidic residues" evidence="6">
    <location>
        <begin position="100"/>
        <end position="114"/>
    </location>
</feature>
<dbReference type="Pfam" id="PF05890">
    <property type="entry name" value="Ebp2"/>
    <property type="match status" value="1"/>
</dbReference>
<evidence type="ECO:0000256" key="4">
    <source>
        <dbReference type="ARBA" id="ARBA00023054"/>
    </source>
</evidence>
<comment type="caution">
    <text evidence="7">The sequence shown here is derived from an EMBL/GenBank/DDBJ whole genome shotgun (WGS) entry which is preliminary data.</text>
</comment>
<name>A0A1E5RW62_9ASCO</name>
<keyword evidence="3" id="KW-0690">Ribosome biogenesis</keyword>
<evidence type="ECO:0000313" key="8">
    <source>
        <dbReference type="Proteomes" id="UP000095605"/>
    </source>
</evidence>
<proteinExistence type="inferred from homology"/>
<comment type="similarity">
    <text evidence="2">Belongs to the EBP2 family.</text>
</comment>
<dbReference type="InterPro" id="IPR008610">
    <property type="entry name" value="Ebp2"/>
</dbReference>
<evidence type="ECO:0000256" key="3">
    <source>
        <dbReference type="ARBA" id="ARBA00022517"/>
    </source>
</evidence>
<dbReference type="PANTHER" id="PTHR13028">
    <property type="entry name" value="RRNA PROCESSING PROTEIN EBNA1-BINDING PROTEIN-RELATED"/>
    <property type="match status" value="1"/>
</dbReference>
<feature type="region of interest" description="Disordered" evidence="6">
    <location>
        <begin position="335"/>
        <end position="391"/>
    </location>
</feature>
<sequence length="391" mass="45381">MAKGPKLKDVLDYEKAKQNIAKEENLKKEKKFKELEANQPVVITKDDLINSGLMNQDKPIVDDIIDEEIKALEGKTLSKKQKRQLAKLQKKKEQMKEASAEPESESEEEPELDIENLAASDDSESEEDDSESEDEESEEDDEESEEEEDDLDEEDDSEEDKPREKVFANNQKALKKAYNRLRLPWEATRFVEHQTLTTSAPIHTLVENIEDDTQRELAFYKASLEATSIAKKKLLQQKVPFHRPLDYFAEMLKTDDHMEKLKQRLIQEESEKLARQEARRQRNLKKFGKQVQIQTMQKRQQEKKDTLDKIKSLKKKRGANEISGGSEFDIAVEDAIEGKDNNKRQKVNHKREGKNKKFGQGGMKRFKRKNDAQSSSGIPDKKFNKKGKKRF</sequence>
<evidence type="ECO:0000313" key="7">
    <source>
        <dbReference type="EMBL" id="OEJ91161.1"/>
    </source>
</evidence>
<feature type="region of interest" description="Disordered" evidence="6">
    <location>
        <begin position="74"/>
        <end position="170"/>
    </location>
</feature>
<dbReference type="GO" id="GO:0034399">
    <property type="term" value="C:nuclear periphery"/>
    <property type="evidence" value="ECO:0007669"/>
    <property type="project" value="TreeGrafter"/>
</dbReference>
<gene>
    <name evidence="7" type="ORF">AWRI3578_g272</name>
</gene>
<feature type="compositionally biased region" description="Basic and acidic residues" evidence="6">
    <location>
        <begin position="299"/>
        <end position="309"/>
    </location>
</feature>
<dbReference type="GO" id="GO:0005730">
    <property type="term" value="C:nucleolus"/>
    <property type="evidence" value="ECO:0007669"/>
    <property type="project" value="UniProtKB-SubCell"/>
</dbReference>
<protein>
    <submittedName>
        <fullName evidence="7">rRNA-processing protein EBP2</fullName>
    </submittedName>
</protein>